<dbReference type="Pfam" id="PF16916">
    <property type="entry name" value="ZT_dimer"/>
    <property type="match status" value="1"/>
</dbReference>
<proteinExistence type="predicted"/>
<dbReference type="SUPFAM" id="SSF160240">
    <property type="entry name" value="Cation efflux protein cytoplasmic domain-like"/>
    <property type="match status" value="2"/>
</dbReference>
<dbReference type="NCBIfam" id="TIGR01297">
    <property type="entry name" value="CDF"/>
    <property type="match status" value="1"/>
</dbReference>
<evidence type="ECO:0000313" key="10">
    <source>
        <dbReference type="EMBL" id="VFJ13130.1"/>
    </source>
</evidence>
<evidence type="ECO:0000256" key="3">
    <source>
        <dbReference type="ARBA" id="ARBA00022692"/>
    </source>
</evidence>
<dbReference type="RefSeq" id="WP_134483086.1">
    <property type="nucleotide sequence ID" value="NZ_LR216287.1"/>
</dbReference>
<dbReference type="InterPro" id="IPR027470">
    <property type="entry name" value="Cation_efflux_CTD"/>
</dbReference>
<keyword evidence="4 7" id="KW-1133">Transmembrane helix</keyword>
<dbReference type="Pfam" id="PF01545">
    <property type="entry name" value="Cation_efflux"/>
    <property type="match status" value="1"/>
</dbReference>
<dbReference type="Proteomes" id="UP000294299">
    <property type="component" value="Chromosome NFRAN"/>
</dbReference>
<evidence type="ECO:0000256" key="7">
    <source>
        <dbReference type="SAM" id="Phobius"/>
    </source>
</evidence>
<feature type="transmembrane region" description="Helical" evidence="7">
    <location>
        <begin position="191"/>
        <end position="214"/>
    </location>
</feature>
<feature type="transmembrane region" description="Helical" evidence="7">
    <location>
        <begin position="152"/>
        <end position="170"/>
    </location>
</feature>
<dbReference type="InterPro" id="IPR027469">
    <property type="entry name" value="Cation_efflux_TMD_sf"/>
</dbReference>
<dbReference type="GO" id="GO:0005886">
    <property type="term" value="C:plasma membrane"/>
    <property type="evidence" value="ECO:0007669"/>
    <property type="project" value="TreeGrafter"/>
</dbReference>
<keyword evidence="5 7" id="KW-0472">Membrane</keyword>
<feature type="compositionally biased region" description="Low complexity" evidence="6">
    <location>
        <begin position="496"/>
        <end position="513"/>
    </location>
</feature>
<evidence type="ECO:0000259" key="8">
    <source>
        <dbReference type="Pfam" id="PF01545"/>
    </source>
</evidence>
<dbReference type="AlphaFoldDB" id="A0A484IBU3"/>
<keyword evidence="2" id="KW-0813">Transport</keyword>
<comment type="subcellular location">
    <subcellularLocation>
        <location evidence="1">Membrane</location>
        <topology evidence="1">Multi-pass membrane protein</topology>
    </subcellularLocation>
</comment>
<dbReference type="GO" id="GO:0015086">
    <property type="term" value="F:cadmium ion transmembrane transporter activity"/>
    <property type="evidence" value="ECO:0007669"/>
    <property type="project" value="TreeGrafter"/>
</dbReference>
<dbReference type="GO" id="GO:0015341">
    <property type="term" value="F:zinc efflux antiporter activity"/>
    <property type="evidence" value="ECO:0007669"/>
    <property type="project" value="TreeGrafter"/>
</dbReference>
<sequence>MVNRKKSGDESFRDKDIPSNNLDESDNKGIVDSVDRYSIPQKAYREKFQIAISSIIASSALTISKFIIAILTNSLGLLSEGMHSGLDVFAAMMTLYAVRISRKPPDVDHNYGHAKFESLASLGAVLLLFVVAGWILYEGFERILFKHVNPEVTVVSFGVLIASIIVDYWRSRALYKVANKYGSQAIEADALHFRVDMITSSVVLVGLAIVFIFQIPNVDAYAAIVVAILIVYTSLGLGRRTLDVLLDKAPKGIQGRIHESIIGFEGIKKVHSIRVRKVGQETFVDLHIEVPRTYTHDKAHRIATNVEDKIKNELLPNCDVVVHVDAVEDEMSETIKDKVRLISEDFPAVKNIHSLYISKVVSDTELNAGGQNEDLNLKFRPLHLYLDVQMDDKLDFKIAHGVVDDFEKKIKTEIPNIIRVTTHIETDMDIESSVGQEEFADKTFLDKIKGIALSVKGVTECNDISLVYIKGELHITLTIKINPNHLKSSEEGGLEGSLHLGNFSNSSGDDSSSINKTGDHYDSNSNNSRSQRSEISVEKAHSISTMVQNLLLQNTKASRVIVHAEPDE</sequence>
<reference evidence="10 11" key="1">
    <citation type="submission" date="2019-02" db="EMBL/GenBank/DDBJ databases">
        <authorList>
            <person name="Lehtovirta-Morley E L."/>
        </authorList>
    </citation>
    <scope>NUCLEOTIDE SEQUENCE [LARGE SCALE GENOMIC DNA]</scope>
    <source>
        <strain evidence="10">NFRAN1</strain>
    </source>
</reference>
<dbReference type="EMBL" id="LR216287">
    <property type="protein sequence ID" value="VFJ13130.1"/>
    <property type="molecule type" value="Genomic_DNA"/>
</dbReference>
<dbReference type="PANTHER" id="PTHR43840:SF15">
    <property type="entry name" value="MITOCHONDRIAL METAL TRANSPORTER 1-RELATED"/>
    <property type="match status" value="1"/>
</dbReference>
<organism evidence="10 11">
    <name type="scientific">Candidatus Nitrosocosmicus franklandianus</name>
    <dbReference type="NCBI Taxonomy" id="1798806"/>
    <lineage>
        <taxon>Archaea</taxon>
        <taxon>Nitrososphaerota</taxon>
        <taxon>Nitrososphaeria</taxon>
        <taxon>Nitrososphaerales</taxon>
        <taxon>Nitrososphaeraceae</taxon>
        <taxon>Candidatus Nitrosocosmicus</taxon>
    </lineage>
</organism>
<feature type="compositionally biased region" description="Basic and acidic residues" evidence="6">
    <location>
        <begin position="1"/>
        <end position="17"/>
    </location>
</feature>
<accession>A0A484IBU3</accession>
<evidence type="ECO:0000259" key="9">
    <source>
        <dbReference type="Pfam" id="PF16916"/>
    </source>
</evidence>
<feature type="transmembrane region" description="Helical" evidence="7">
    <location>
        <begin position="220"/>
        <end position="238"/>
    </location>
</feature>
<feature type="transmembrane region" description="Helical" evidence="7">
    <location>
        <begin position="50"/>
        <end position="71"/>
    </location>
</feature>
<feature type="region of interest" description="Disordered" evidence="6">
    <location>
        <begin position="1"/>
        <end position="27"/>
    </location>
</feature>
<dbReference type="InterPro" id="IPR002524">
    <property type="entry name" value="Cation_efflux"/>
</dbReference>
<name>A0A484IBU3_9ARCH</name>
<dbReference type="GeneID" id="39420294"/>
<dbReference type="Gene3D" id="1.20.1510.10">
    <property type="entry name" value="Cation efflux protein transmembrane domain"/>
    <property type="match status" value="1"/>
</dbReference>
<evidence type="ECO:0000256" key="5">
    <source>
        <dbReference type="ARBA" id="ARBA00023136"/>
    </source>
</evidence>
<keyword evidence="3 7" id="KW-0812">Transmembrane</keyword>
<dbReference type="GO" id="GO:0015093">
    <property type="term" value="F:ferrous iron transmembrane transporter activity"/>
    <property type="evidence" value="ECO:0007669"/>
    <property type="project" value="TreeGrafter"/>
</dbReference>
<dbReference type="KEGG" id="nfn:NFRAN_0808"/>
<dbReference type="InterPro" id="IPR050291">
    <property type="entry name" value="CDF_Transporter"/>
</dbReference>
<feature type="transmembrane region" description="Helical" evidence="7">
    <location>
        <begin position="119"/>
        <end position="137"/>
    </location>
</feature>
<dbReference type="InterPro" id="IPR058533">
    <property type="entry name" value="Cation_efflux_TM"/>
</dbReference>
<evidence type="ECO:0000256" key="2">
    <source>
        <dbReference type="ARBA" id="ARBA00022448"/>
    </source>
</evidence>
<protein>
    <submittedName>
        <fullName evidence="10">Ferrous-iron efflux pump FieF</fullName>
    </submittedName>
</protein>
<evidence type="ECO:0000313" key="11">
    <source>
        <dbReference type="Proteomes" id="UP000294299"/>
    </source>
</evidence>
<feature type="domain" description="Cation efflux protein cytoplasmic" evidence="9">
    <location>
        <begin position="254"/>
        <end position="325"/>
    </location>
</feature>
<gene>
    <name evidence="10" type="primary">fieF</name>
    <name evidence="10" type="ORF">NFRAN_0808</name>
</gene>
<dbReference type="InterPro" id="IPR036837">
    <property type="entry name" value="Cation_efflux_CTD_sf"/>
</dbReference>
<dbReference type="SUPFAM" id="SSF161111">
    <property type="entry name" value="Cation efflux protein transmembrane domain-like"/>
    <property type="match status" value="1"/>
</dbReference>
<evidence type="ECO:0000256" key="6">
    <source>
        <dbReference type="SAM" id="MobiDB-lite"/>
    </source>
</evidence>
<dbReference type="Gene3D" id="3.30.70.1350">
    <property type="entry name" value="Cation efflux protein, cytoplasmic domain"/>
    <property type="match status" value="2"/>
</dbReference>
<evidence type="ECO:0000256" key="1">
    <source>
        <dbReference type="ARBA" id="ARBA00004141"/>
    </source>
</evidence>
<dbReference type="GO" id="GO:0006882">
    <property type="term" value="P:intracellular zinc ion homeostasis"/>
    <property type="evidence" value="ECO:0007669"/>
    <property type="project" value="TreeGrafter"/>
</dbReference>
<feature type="region of interest" description="Disordered" evidence="6">
    <location>
        <begin position="488"/>
        <end position="538"/>
    </location>
</feature>
<feature type="domain" description="Cation efflux protein transmembrane" evidence="8">
    <location>
        <begin position="52"/>
        <end position="246"/>
    </location>
</feature>
<dbReference type="PANTHER" id="PTHR43840">
    <property type="entry name" value="MITOCHONDRIAL METAL TRANSPORTER 1-RELATED"/>
    <property type="match status" value="1"/>
</dbReference>
<evidence type="ECO:0000256" key="4">
    <source>
        <dbReference type="ARBA" id="ARBA00022989"/>
    </source>
</evidence>
<keyword evidence="11" id="KW-1185">Reference proteome</keyword>
<dbReference type="OrthoDB" id="8907at2157"/>